<keyword evidence="8" id="KW-1185">Reference proteome</keyword>
<dbReference type="InterPro" id="IPR050281">
    <property type="entry name" value="Flavin_monoamine_oxidase"/>
</dbReference>
<evidence type="ECO:0000256" key="3">
    <source>
        <dbReference type="ARBA" id="ARBA00005995"/>
    </source>
</evidence>
<dbReference type="SUPFAM" id="SSF54373">
    <property type="entry name" value="FAD-linked reductases, C-terminal domain"/>
    <property type="match status" value="1"/>
</dbReference>
<proteinExistence type="inferred from homology"/>
<evidence type="ECO:0000256" key="5">
    <source>
        <dbReference type="PIRSR" id="PIRSR601613-1"/>
    </source>
</evidence>
<dbReference type="Proteomes" id="UP001489004">
    <property type="component" value="Unassembled WGS sequence"/>
</dbReference>
<comment type="pathway">
    <text evidence="2">Amine and polyamine degradation; spermine degradation.</text>
</comment>
<dbReference type="GO" id="GO:0006598">
    <property type="term" value="P:polyamine catabolic process"/>
    <property type="evidence" value="ECO:0007669"/>
    <property type="project" value="UniProtKB-ARBA"/>
</dbReference>
<dbReference type="GO" id="GO:0046592">
    <property type="term" value="F:polyamine oxidase activity"/>
    <property type="evidence" value="ECO:0007669"/>
    <property type="project" value="UniProtKB-ARBA"/>
</dbReference>
<evidence type="ECO:0000256" key="4">
    <source>
        <dbReference type="ARBA" id="ARBA00023002"/>
    </source>
</evidence>
<accession>A0AAW1P570</accession>
<evidence type="ECO:0000313" key="7">
    <source>
        <dbReference type="EMBL" id="KAK9804891.1"/>
    </source>
</evidence>
<keyword evidence="4" id="KW-0560">Oxidoreductase</keyword>
<dbReference type="AlphaFoldDB" id="A0AAW1P570"/>
<comment type="similarity">
    <text evidence="3">Belongs to the flavin monoamine oxidase family.</text>
</comment>
<organism evidence="7 8">
    <name type="scientific">[Myrmecia] bisecta</name>
    <dbReference type="NCBI Taxonomy" id="41462"/>
    <lineage>
        <taxon>Eukaryota</taxon>
        <taxon>Viridiplantae</taxon>
        <taxon>Chlorophyta</taxon>
        <taxon>core chlorophytes</taxon>
        <taxon>Trebouxiophyceae</taxon>
        <taxon>Trebouxiales</taxon>
        <taxon>Trebouxiaceae</taxon>
        <taxon>Myrmecia</taxon>
    </lineage>
</organism>
<dbReference type="InterPro" id="IPR036188">
    <property type="entry name" value="FAD/NAD-bd_sf"/>
</dbReference>
<dbReference type="Gene3D" id="3.50.50.60">
    <property type="entry name" value="FAD/NAD(P)-binding domain"/>
    <property type="match status" value="1"/>
</dbReference>
<dbReference type="PANTHER" id="PTHR10742:SF418">
    <property type="entry name" value="AMINE OXIDASE DOMAIN-CONTAINING PROTEIN"/>
    <property type="match status" value="1"/>
</dbReference>
<evidence type="ECO:0000256" key="1">
    <source>
        <dbReference type="ARBA" id="ARBA00001974"/>
    </source>
</evidence>
<gene>
    <name evidence="7" type="ORF">WJX72_010512</name>
</gene>
<evidence type="ECO:0000256" key="2">
    <source>
        <dbReference type="ARBA" id="ARBA00004723"/>
    </source>
</evidence>
<protein>
    <recommendedName>
        <fullName evidence="6">Amine oxidase domain-containing protein</fullName>
    </recommendedName>
</protein>
<evidence type="ECO:0000313" key="8">
    <source>
        <dbReference type="Proteomes" id="UP001489004"/>
    </source>
</evidence>
<sequence>MDASLPCTSYHSVVVVGAGVAGLYTAKLLQLQYPDLLVVEASHRIGGRIQQVEGLVPWPVELGPEFVHGGKSSLQGILRSMGVKTQEYAWPDRWYFGAERRLIDSSVEDPDLEATHALFAGVGDEEYPAQDLSAEEWMRSRGANDRMVAIADACYANDFGCSISQLGLREMITENRRWDSGETYLVLDRSLRSIVEHLAEDLHGSVRLSCPIHRIEHSAHGALLHGPEGVRIACQHVVVTVPVSLLQREQIVFAPALPEEKLAAIQRVKISNAVKVILAFSRPFWPAGFFDVVCTDSFIPEFWVTDYPATSTSADTQGLVAMVGFAAGLKAEEMSHMRASAVVQKALDQLDQVFGSGPQDRPATAAFVRAHIADWSREPYIRGAYTYPTKDAKVGDREALAEPIGLTVFFAGEATHPAINPCIQAALETGQRVAAQIQAASGGPQSKL</sequence>
<feature type="binding site" evidence="5">
    <location>
        <begin position="40"/>
        <end position="41"/>
    </location>
    <ligand>
        <name>FAD</name>
        <dbReference type="ChEBI" id="CHEBI:57692"/>
    </ligand>
</feature>
<dbReference type="Pfam" id="PF01593">
    <property type="entry name" value="Amino_oxidase"/>
    <property type="match status" value="1"/>
</dbReference>
<name>A0AAW1P570_9CHLO</name>
<dbReference type="InterPro" id="IPR001613">
    <property type="entry name" value="Flavin_amine_oxidase"/>
</dbReference>
<dbReference type="InterPro" id="IPR002937">
    <property type="entry name" value="Amino_oxidase"/>
</dbReference>
<comment type="caution">
    <text evidence="7">The sequence shown here is derived from an EMBL/GenBank/DDBJ whole genome shotgun (WGS) entry which is preliminary data.</text>
</comment>
<comment type="cofactor">
    <cofactor evidence="1">
        <name>FAD</name>
        <dbReference type="ChEBI" id="CHEBI:57692"/>
    </cofactor>
</comment>
<dbReference type="PRINTS" id="PR00757">
    <property type="entry name" value="AMINEOXDASEF"/>
</dbReference>
<dbReference type="PANTHER" id="PTHR10742">
    <property type="entry name" value="FLAVIN MONOAMINE OXIDASE"/>
    <property type="match status" value="1"/>
</dbReference>
<evidence type="ECO:0000259" key="6">
    <source>
        <dbReference type="Pfam" id="PF01593"/>
    </source>
</evidence>
<dbReference type="EMBL" id="JALJOR010000017">
    <property type="protein sequence ID" value="KAK9804891.1"/>
    <property type="molecule type" value="Genomic_DNA"/>
</dbReference>
<reference evidence="7 8" key="1">
    <citation type="journal article" date="2024" name="Nat. Commun.">
        <title>Phylogenomics reveals the evolutionary origins of lichenization in chlorophyte algae.</title>
        <authorList>
            <person name="Puginier C."/>
            <person name="Libourel C."/>
            <person name="Otte J."/>
            <person name="Skaloud P."/>
            <person name="Haon M."/>
            <person name="Grisel S."/>
            <person name="Petersen M."/>
            <person name="Berrin J.G."/>
            <person name="Delaux P.M."/>
            <person name="Dal Grande F."/>
            <person name="Keller J."/>
        </authorList>
    </citation>
    <scope>NUCLEOTIDE SEQUENCE [LARGE SCALE GENOMIC DNA]</scope>
    <source>
        <strain evidence="7 8">SAG 2043</strain>
    </source>
</reference>
<dbReference type="SUPFAM" id="SSF51905">
    <property type="entry name" value="FAD/NAD(P)-binding domain"/>
    <property type="match status" value="1"/>
</dbReference>
<feature type="domain" description="Amine oxidase" evidence="6">
    <location>
        <begin position="20"/>
        <end position="437"/>
    </location>
</feature>